<dbReference type="VEuPathDB" id="FungiDB:PHYBLDRAFT_61109"/>
<name>A0A162UAR6_PHYB8</name>
<dbReference type="GeneID" id="29001657"/>
<dbReference type="AlphaFoldDB" id="A0A162UAR6"/>
<evidence type="ECO:0000313" key="1">
    <source>
        <dbReference type="EMBL" id="OAD74842.1"/>
    </source>
</evidence>
<accession>A0A162UAR6</accession>
<dbReference type="RefSeq" id="XP_018292882.1">
    <property type="nucleotide sequence ID" value="XM_018440751.1"/>
</dbReference>
<organism evidence="1 2">
    <name type="scientific">Phycomyces blakesleeanus (strain ATCC 8743b / DSM 1359 / FGSC 10004 / NBRC 33097 / NRRL 1555)</name>
    <dbReference type="NCBI Taxonomy" id="763407"/>
    <lineage>
        <taxon>Eukaryota</taxon>
        <taxon>Fungi</taxon>
        <taxon>Fungi incertae sedis</taxon>
        <taxon>Mucoromycota</taxon>
        <taxon>Mucoromycotina</taxon>
        <taxon>Mucoromycetes</taxon>
        <taxon>Mucorales</taxon>
        <taxon>Phycomycetaceae</taxon>
        <taxon>Phycomyces</taxon>
    </lineage>
</organism>
<reference evidence="2" key="1">
    <citation type="submission" date="2015-06" db="EMBL/GenBank/DDBJ databases">
        <title>Expansion of signal transduction pathways in fungi by whole-genome duplication.</title>
        <authorList>
            <consortium name="DOE Joint Genome Institute"/>
            <person name="Corrochano L.M."/>
            <person name="Kuo A."/>
            <person name="Marcet-Houben M."/>
            <person name="Polaino S."/>
            <person name="Salamov A."/>
            <person name="Villalobos J.M."/>
            <person name="Alvarez M.I."/>
            <person name="Avalos J."/>
            <person name="Benito E.P."/>
            <person name="Benoit I."/>
            <person name="Burger G."/>
            <person name="Camino L.P."/>
            <person name="Canovas D."/>
            <person name="Cerda-Olmedo E."/>
            <person name="Cheng J.-F."/>
            <person name="Dominguez A."/>
            <person name="Elias M."/>
            <person name="Eslava A.P."/>
            <person name="Glaser F."/>
            <person name="Grimwood J."/>
            <person name="Gutierrez G."/>
            <person name="Heitman J."/>
            <person name="Henrissat B."/>
            <person name="Iturriaga E.A."/>
            <person name="Lang B.F."/>
            <person name="Lavin J.L."/>
            <person name="Lee S."/>
            <person name="Li W."/>
            <person name="Lindquist E."/>
            <person name="Lopez-Garcia S."/>
            <person name="Luque E.M."/>
            <person name="Marcos A.T."/>
            <person name="Martin J."/>
            <person name="McCluskey K."/>
            <person name="Medina H.R."/>
            <person name="Miralles-Duran A."/>
            <person name="Miyazaki A."/>
            <person name="Munoz-Torres E."/>
            <person name="Oguiza J.A."/>
            <person name="Ohm R."/>
            <person name="Olmedo M."/>
            <person name="Orejas M."/>
            <person name="Ortiz-Castellanos L."/>
            <person name="Pisabarro A.G."/>
            <person name="Rodriguez-Romero J."/>
            <person name="Ruiz-Herrera J."/>
            <person name="Ruiz-Vazquez R."/>
            <person name="Sanz C."/>
            <person name="Schackwitz W."/>
            <person name="Schmutz J."/>
            <person name="Shahriari M."/>
            <person name="Shelest E."/>
            <person name="Silva-Franco F."/>
            <person name="Soanes D."/>
            <person name="Syed K."/>
            <person name="Tagua V.G."/>
            <person name="Talbot N.J."/>
            <person name="Thon M."/>
            <person name="De vries R.P."/>
            <person name="Wiebenga A."/>
            <person name="Yadav J.S."/>
            <person name="Braun E.L."/>
            <person name="Baker S."/>
            <person name="Garre V."/>
            <person name="Horwitz B."/>
            <person name="Torres-Martinez S."/>
            <person name="Idnurm A."/>
            <person name="Herrera-Estrella A."/>
            <person name="Gabaldon T."/>
            <person name="Grigoriev I.V."/>
        </authorList>
    </citation>
    <scope>NUCLEOTIDE SEQUENCE [LARGE SCALE GENOMIC DNA]</scope>
    <source>
        <strain evidence="2">NRRL 1555(-)</strain>
    </source>
</reference>
<evidence type="ECO:0000313" key="2">
    <source>
        <dbReference type="Proteomes" id="UP000077315"/>
    </source>
</evidence>
<proteinExistence type="predicted"/>
<dbReference type="EMBL" id="KV440978">
    <property type="protein sequence ID" value="OAD74842.1"/>
    <property type="molecule type" value="Genomic_DNA"/>
</dbReference>
<dbReference type="InParanoid" id="A0A162UAR6"/>
<gene>
    <name evidence="1" type="ORF">PHYBLDRAFT_61109</name>
</gene>
<keyword evidence="2" id="KW-1185">Reference proteome</keyword>
<protein>
    <submittedName>
        <fullName evidence="1">Uncharacterized protein</fullName>
    </submittedName>
</protein>
<sequence>MCKTVSQNIAYGLTVSAILTHLGLSAKNMTIIFARNVINQRILNTILVRWAFQVYMVRSMGKNNGVLNDNEFDICMIAMSVSFKVEFYDMCVVAQKRNLSKSFVLRESGMNCDPEEGHK</sequence>
<dbReference type="Proteomes" id="UP000077315">
    <property type="component" value="Unassembled WGS sequence"/>
</dbReference>